<organism evidence="7 8">
    <name type="scientific">Ficus carica</name>
    <name type="common">Common fig</name>
    <dbReference type="NCBI Taxonomy" id="3494"/>
    <lineage>
        <taxon>Eukaryota</taxon>
        <taxon>Viridiplantae</taxon>
        <taxon>Streptophyta</taxon>
        <taxon>Embryophyta</taxon>
        <taxon>Tracheophyta</taxon>
        <taxon>Spermatophyta</taxon>
        <taxon>Magnoliopsida</taxon>
        <taxon>eudicotyledons</taxon>
        <taxon>Gunneridae</taxon>
        <taxon>Pentapetalae</taxon>
        <taxon>rosids</taxon>
        <taxon>fabids</taxon>
        <taxon>Rosales</taxon>
        <taxon>Moraceae</taxon>
        <taxon>Ficeae</taxon>
        <taxon>Ficus</taxon>
    </lineage>
</organism>
<dbReference type="GO" id="GO:0005375">
    <property type="term" value="F:copper ion transmembrane transporter activity"/>
    <property type="evidence" value="ECO:0007669"/>
    <property type="project" value="UniProtKB-UniRule"/>
</dbReference>
<feature type="transmembrane region" description="Helical" evidence="6">
    <location>
        <begin position="27"/>
        <end position="48"/>
    </location>
</feature>
<reference evidence="7" key="1">
    <citation type="submission" date="2023-07" db="EMBL/GenBank/DDBJ databases">
        <title>draft genome sequence of fig (Ficus carica).</title>
        <authorList>
            <person name="Takahashi T."/>
            <person name="Nishimura K."/>
        </authorList>
    </citation>
    <scope>NUCLEOTIDE SEQUENCE</scope>
</reference>
<evidence type="ECO:0000313" key="8">
    <source>
        <dbReference type="Proteomes" id="UP001187192"/>
    </source>
</evidence>
<dbReference type="PANTHER" id="PTHR12483">
    <property type="entry name" value="SOLUTE CARRIER FAMILY 31 COPPER TRANSPORTERS"/>
    <property type="match status" value="1"/>
</dbReference>
<dbReference type="PANTHER" id="PTHR12483:SF24">
    <property type="entry name" value="COPPER TRANSPORTER 2-RELATED"/>
    <property type="match status" value="1"/>
</dbReference>
<keyword evidence="6" id="KW-0186">Copper</keyword>
<dbReference type="EMBL" id="BTGU01000001">
    <property type="protein sequence ID" value="GMN23985.1"/>
    <property type="molecule type" value="Genomic_DNA"/>
</dbReference>
<dbReference type="Pfam" id="PF04145">
    <property type="entry name" value="Ctr"/>
    <property type="match status" value="2"/>
</dbReference>
<keyword evidence="2 6" id="KW-0812">Transmembrane</keyword>
<keyword evidence="6" id="KW-0406">Ion transport</keyword>
<dbReference type="GO" id="GO:0005886">
    <property type="term" value="C:plasma membrane"/>
    <property type="evidence" value="ECO:0007669"/>
    <property type="project" value="TreeGrafter"/>
</dbReference>
<dbReference type="Proteomes" id="UP001187192">
    <property type="component" value="Unassembled WGS sequence"/>
</dbReference>
<comment type="similarity">
    <text evidence="1 6">Belongs to the copper transporter (Ctr) (TC 1.A.56) family. SLC31A subfamily.</text>
</comment>
<comment type="subcellular location">
    <subcellularLocation>
        <location evidence="6">Membrane</location>
        <topology evidence="6">Multi-pass membrane protein</topology>
    </subcellularLocation>
</comment>
<feature type="transmembrane region" description="Helical" evidence="6">
    <location>
        <begin position="83"/>
        <end position="113"/>
    </location>
</feature>
<comment type="caution">
    <text evidence="7">The sequence shown here is derived from an EMBL/GenBank/DDBJ whole genome shotgun (WGS) entry which is preliminary data.</text>
</comment>
<keyword evidence="5 6" id="KW-0472">Membrane</keyword>
<keyword evidence="4 6" id="KW-1133">Transmembrane helix</keyword>
<evidence type="ECO:0000313" key="7">
    <source>
        <dbReference type="EMBL" id="GMN23985.1"/>
    </source>
</evidence>
<evidence type="ECO:0000256" key="2">
    <source>
        <dbReference type="ARBA" id="ARBA00022692"/>
    </source>
</evidence>
<keyword evidence="8" id="KW-1185">Reference proteome</keyword>
<evidence type="ECO:0000256" key="4">
    <source>
        <dbReference type="ARBA" id="ARBA00022989"/>
    </source>
</evidence>
<dbReference type="AlphaFoldDB" id="A0AA87Z4C5"/>
<gene>
    <name evidence="7" type="ORF">TIFTF001_000351</name>
</gene>
<proteinExistence type="inferred from homology"/>
<evidence type="ECO:0000256" key="1">
    <source>
        <dbReference type="ARBA" id="ARBA00006921"/>
    </source>
</evidence>
<accession>A0AA87Z4C5</accession>
<evidence type="ECO:0000256" key="5">
    <source>
        <dbReference type="ARBA" id="ARBA00023136"/>
    </source>
</evidence>
<protein>
    <recommendedName>
        <fullName evidence="6">Copper transport protein</fullName>
    </recommendedName>
</protein>
<keyword evidence="3 6" id="KW-0187">Copper transport</keyword>
<keyword evidence="6" id="KW-0813">Transport</keyword>
<evidence type="ECO:0000256" key="3">
    <source>
        <dbReference type="ARBA" id="ARBA00022796"/>
    </source>
</evidence>
<evidence type="ECO:0000256" key="6">
    <source>
        <dbReference type="RuleBase" id="RU367022"/>
    </source>
</evidence>
<name>A0AA87Z4C5_FICCA</name>
<sequence length="135" mass="14889">MILMDRTFFWGKNGEILFSGWPGTLTGMYILALISIFGVSVLVEWLAYRRHLIMIIKPSGSGNKINVSDGLVQMLVHALRVGLTYTIMLAVMSFNVGVFLAAVAGRAVGFLVFGSEVLKKEEFVMPPYERASSNP</sequence>
<dbReference type="InterPro" id="IPR007274">
    <property type="entry name" value="Cop_transporter"/>
</dbReference>